<dbReference type="InterPro" id="IPR037518">
    <property type="entry name" value="MPN"/>
</dbReference>
<dbReference type="PROSITE" id="PS01302">
    <property type="entry name" value="UPF0758"/>
    <property type="match status" value="1"/>
</dbReference>
<dbReference type="Pfam" id="PF20582">
    <property type="entry name" value="UPF0758_N"/>
    <property type="match status" value="1"/>
</dbReference>
<dbReference type="Proteomes" id="UP000179059">
    <property type="component" value="Unassembled WGS sequence"/>
</dbReference>
<dbReference type="InterPro" id="IPR025657">
    <property type="entry name" value="RadC_JAB"/>
</dbReference>
<dbReference type="NCBIfam" id="NF000642">
    <property type="entry name" value="PRK00024.1"/>
    <property type="match status" value="1"/>
</dbReference>
<evidence type="ECO:0000256" key="5">
    <source>
        <dbReference type="ARBA" id="ARBA00023049"/>
    </source>
</evidence>
<keyword evidence="1" id="KW-0645">Protease</keyword>
<reference evidence="8 9" key="1">
    <citation type="journal article" date="2016" name="Nat. Commun.">
        <title>Thousands of microbial genomes shed light on interconnected biogeochemical processes in an aquifer system.</title>
        <authorList>
            <person name="Anantharaman K."/>
            <person name="Brown C.T."/>
            <person name="Hug L.A."/>
            <person name="Sharon I."/>
            <person name="Castelle C.J."/>
            <person name="Probst A.J."/>
            <person name="Thomas B.C."/>
            <person name="Singh A."/>
            <person name="Wilkins M.J."/>
            <person name="Karaoz U."/>
            <person name="Brodie E.L."/>
            <person name="Williams K.H."/>
            <person name="Hubbard S.S."/>
            <person name="Banfield J.F."/>
        </authorList>
    </citation>
    <scope>NUCLEOTIDE SEQUENCE [LARGE SCALE GENOMIC DNA]</scope>
</reference>
<protein>
    <recommendedName>
        <fullName evidence="7">MPN domain-containing protein</fullName>
    </recommendedName>
</protein>
<dbReference type="PANTHER" id="PTHR30471:SF3">
    <property type="entry name" value="UPF0758 PROTEIN YEES-RELATED"/>
    <property type="match status" value="1"/>
</dbReference>
<dbReference type="GO" id="GO:0046872">
    <property type="term" value="F:metal ion binding"/>
    <property type="evidence" value="ECO:0007669"/>
    <property type="project" value="UniProtKB-KW"/>
</dbReference>
<dbReference type="STRING" id="1798647.A2855_00645"/>
<name>A0A1G2CEF5_9BACT</name>
<proteinExistence type="inferred from homology"/>
<dbReference type="GO" id="GO:0008237">
    <property type="term" value="F:metallopeptidase activity"/>
    <property type="evidence" value="ECO:0007669"/>
    <property type="project" value="UniProtKB-KW"/>
</dbReference>
<evidence type="ECO:0000256" key="1">
    <source>
        <dbReference type="ARBA" id="ARBA00022670"/>
    </source>
</evidence>
<feature type="domain" description="MPN" evidence="7">
    <location>
        <begin position="100"/>
        <end position="220"/>
    </location>
</feature>
<accession>A0A1G2CEF5</accession>
<organism evidence="8 9">
    <name type="scientific">Candidatus Liptonbacteria bacterium RIFCSPHIGHO2_01_FULL_57_28</name>
    <dbReference type="NCBI Taxonomy" id="1798647"/>
    <lineage>
        <taxon>Bacteria</taxon>
        <taxon>Candidatus Liptoniibacteriota</taxon>
    </lineage>
</organism>
<dbReference type="PANTHER" id="PTHR30471">
    <property type="entry name" value="DNA REPAIR PROTEIN RADC"/>
    <property type="match status" value="1"/>
</dbReference>
<evidence type="ECO:0000259" key="7">
    <source>
        <dbReference type="PROSITE" id="PS50249"/>
    </source>
</evidence>
<evidence type="ECO:0000313" key="8">
    <source>
        <dbReference type="EMBL" id="OGY98807.1"/>
    </source>
</evidence>
<dbReference type="PROSITE" id="PS50249">
    <property type="entry name" value="MPN"/>
    <property type="match status" value="1"/>
</dbReference>
<evidence type="ECO:0000256" key="2">
    <source>
        <dbReference type="ARBA" id="ARBA00022723"/>
    </source>
</evidence>
<dbReference type="GO" id="GO:0006508">
    <property type="term" value="P:proteolysis"/>
    <property type="evidence" value="ECO:0007669"/>
    <property type="project" value="UniProtKB-KW"/>
</dbReference>
<dbReference type="Pfam" id="PF04002">
    <property type="entry name" value="RadC"/>
    <property type="match status" value="1"/>
</dbReference>
<evidence type="ECO:0000313" key="9">
    <source>
        <dbReference type="Proteomes" id="UP000179059"/>
    </source>
</evidence>
<evidence type="ECO:0000256" key="6">
    <source>
        <dbReference type="RuleBase" id="RU003797"/>
    </source>
</evidence>
<dbReference type="InterPro" id="IPR046778">
    <property type="entry name" value="UPF0758_N"/>
</dbReference>
<comment type="caution">
    <text evidence="8">The sequence shown here is derived from an EMBL/GenBank/DDBJ whole genome shotgun (WGS) entry which is preliminary data.</text>
</comment>
<dbReference type="CDD" id="cd08071">
    <property type="entry name" value="MPN_DUF2466"/>
    <property type="match status" value="1"/>
</dbReference>
<evidence type="ECO:0000256" key="4">
    <source>
        <dbReference type="ARBA" id="ARBA00022833"/>
    </source>
</evidence>
<keyword evidence="2" id="KW-0479">Metal-binding</keyword>
<comment type="similarity">
    <text evidence="6">Belongs to the UPF0758 family.</text>
</comment>
<gene>
    <name evidence="8" type="ORF">A2855_00645</name>
</gene>
<dbReference type="AlphaFoldDB" id="A0A1G2CEF5"/>
<dbReference type="InterPro" id="IPR020891">
    <property type="entry name" value="UPF0758_CS"/>
</dbReference>
<keyword evidence="4" id="KW-0862">Zinc</keyword>
<evidence type="ECO:0000256" key="3">
    <source>
        <dbReference type="ARBA" id="ARBA00022801"/>
    </source>
</evidence>
<dbReference type="Gene3D" id="3.40.140.10">
    <property type="entry name" value="Cytidine Deaminase, domain 2"/>
    <property type="match status" value="1"/>
</dbReference>
<keyword evidence="3" id="KW-0378">Hydrolase</keyword>
<dbReference type="InterPro" id="IPR001405">
    <property type="entry name" value="UPF0758"/>
</dbReference>
<dbReference type="EMBL" id="MHKX01000002">
    <property type="protein sequence ID" value="OGY98807.1"/>
    <property type="molecule type" value="Genomic_DNA"/>
</dbReference>
<dbReference type="NCBIfam" id="TIGR00608">
    <property type="entry name" value="radc"/>
    <property type="match status" value="1"/>
</dbReference>
<keyword evidence="5" id="KW-0482">Metalloprotease</keyword>
<sequence>MRDLPEESRPREKLLKHGPGALSTKELLAVILMTGTKKEGVLEMANRLVRDYGEKSLLSRTNVTQMAADLDLPLVKAAQVAASLELGRRLYDNKGAGLPVIRNAKDVYKYLEDMRGLPKEHLRGLYLNAHQRVIHDEVISIGTVNSNLIHPREVFKPALEYGAAAVILAHNHPSGSVKPSAADAAITRQLIEAGKLVGISLLDHVIITKKGFASIEADYA</sequence>